<organism evidence="2 3">
    <name type="scientific">Pedobacter kyonggii</name>
    <dbReference type="NCBI Taxonomy" id="1926871"/>
    <lineage>
        <taxon>Bacteria</taxon>
        <taxon>Pseudomonadati</taxon>
        <taxon>Bacteroidota</taxon>
        <taxon>Sphingobacteriia</taxon>
        <taxon>Sphingobacteriales</taxon>
        <taxon>Sphingobacteriaceae</taxon>
        <taxon>Pedobacter</taxon>
    </lineage>
</organism>
<dbReference type="Proteomes" id="UP000291819">
    <property type="component" value="Unassembled WGS sequence"/>
</dbReference>
<evidence type="ECO:0000313" key="2">
    <source>
        <dbReference type="EMBL" id="TBO40935.1"/>
    </source>
</evidence>
<evidence type="ECO:0000256" key="1">
    <source>
        <dbReference type="SAM" id="Phobius"/>
    </source>
</evidence>
<proteinExistence type="predicted"/>
<dbReference type="EMBL" id="SIXF01000017">
    <property type="protein sequence ID" value="TBO40935.1"/>
    <property type="molecule type" value="Genomic_DNA"/>
</dbReference>
<evidence type="ECO:0000313" key="3">
    <source>
        <dbReference type="Proteomes" id="UP000291819"/>
    </source>
</evidence>
<feature type="transmembrane region" description="Helical" evidence="1">
    <location>
        <begin position="113"/>
        <end position="131"/>
    </location>
</feature>
<protein>
    <submittedName>
        <fullName evidence="2">Uncharacterized protein</fullName>
    </submittedName>
</protein>
<gene>
    <name evidence="2" type="ORF">EYS08_16525</name>
</gene>
<keyword evidence="3" id="KW-1185">Reference proteome</keyword>
<dbReference type="AlphaFoldDB" id="A0A4Q9HA71"/>
<feature type="transmembrane region" description="Helical" evidence="1">
    <location>
        <begin position="83"/>
        <end position="101"/>
    </location>
</feature>
<dbReference type="OrthoDB" id="770211at2"/>
<name>A0A4Q9HA71_9SPHI</name>
<keyword evidence="1" id="KW-0472">Membrane</keyword>
<keyword evidence="1" id="KW-1133">Transmembrane helix</keyword>
<sequence length="287" mass="33201">MKQAITYSLKVTLTTLLLCLPVTFAIMMAYLRILPIITSNYSVNVHLDLKDAAVFIALTFCTLLFNMRKINGIVQSVYNKKRIAGNAIMTSIALFVLYLLAFGKLMPRAVDEFLITYGPSFLIMFICLKVFPLRDEDIHANIHGESKIIEPFGQLTYNRQDKAWFGEVSNIHPNNNVELSISAETENQQIDDKVELVKKLASDYDAIIANLQHLIFRRFENTNFEKSLDDIKRMYDLVAVDLKSDNKTWWLVMQPDINVTSLYNHYQRFTMVDREIIWANFNIDKHT</sequence>
<feature type="transmembrane region" description="Helical" evidence="1">
    <location>
        <begin position="53"/>
        <end position="71"/>
    </location>
</feature>
<dbReference type="RefSeq" id="WP_131031070.1">
    <property type="nucleotide sequence ID" value="NZ_SIXF01000017.1"/>
</dbReference>
<keyword evidence="1" id="KW-0812">Transmembrane</keyword>
<reference evidence="2 3" key="1">
    <citation type="submission" date="2019-02" db="EMBL/GenBank/DDBJ databases">
        <title>Pedobacter kyonggii whole genome sequence analysis.</title>
        <authorList>
            <person name="Dahal R.H."/>
        </authorList>
    </citation>
    <scope>NUCLEOTIDE SEQUENCE [LARGE SCALE GENOMIC DNA]</scope>
    <source>
        <strain evidence="2 3">K-4-11-1</strain>
    </source>
</reference>
<accession>A0A4Q9HA71</accession>
<feature type="transmembrane region" description="Helical" evidence="1">
    <location>
        <begin position="12"/>
        <end position="33"/>
    </location>
</feature>
<comment type="caution">
    <text evidence="2">The sequence shown here is derived from an EMBL/GenBank/DDBJ whole genome shotgun (WGS) entry which is preliminary data.</text>
</comment>